<proteinExistence type="predicted"/>
<dbReference type="Proteomes" id="UP000095283">
    <property type="component" value="Unplaced"/>
</dbReference>
<accession>A0A1I7X3N7</accession>
<protein>
    <submittedName>
        <fullName evidence="2">Uncharacterized protein</fullName>
    </submittedName>
</protein>
<dbReference type="WBParaSite" id="Hba_12127">
    <property type="protein sequence ID" value="Hba_12127"/>
    <property type="gene ID" value="Hba_12127"/>
</dbReference>
<sequence length="39" mass="4657">MFRRELSFQKAYLSMNGHANLERLCVIHHSYHLNILRSA</sequence>
<dbReference type="AlphaFoldDB" id="A0A1I7X3N7"/>
<evidence type="ECO:0000313" key="2">
    <source>
        <dbReference type="WBParaSite" id="Hba_12127"/>
    </source>
</evidence>
<evidence type="ECO:0000313" key="1">
    <source>
        <dbReference type="Proteomes" id="UP000095283"/>
    </source>
</evidence>
<organism evidence="1 2">
    <name type="scientific">Heterorhabditis bacteriophora</name>
    <name type="common">Entomopathogenic nematode worm</name>
    <dbReference type="NCBI Taxonomy" id="37862"/>
    <lineage>
        <taxon>Eukaryota</taxon>
        <taxon>Metazoa</taxon>
        <taxon>Ecdysozoa</taxon>
        <taxon>Nematoda</taxon>
        <taxon>Chromadorea</taxon>
        <taxon>Rhabditida</taxon>
        <taxon>Rhabditina</taxon>
        <taxon>Rhabditomorpha</taxon>
        <taxon>Strongyloidea</taxon>
        <taxon>Heterorhabditidae</taxon>
        <taxon>Heterorhabditis</taxon>
    </lineage>
</organism>
<keyword evidence="1" id="KW-1185">Reference proteome</keyword>
<name>A0A1I7X3N7_HETBA</name>
<reference evidence="2" key="1">
    <citation type="submission" date="2016-11" db="UniProtKB">
        <authorList>
            <consortium name="WormBaseParasite"/>
        </authorList>
    </citation>
    <scope>IDENTIFICATION</scope>
</reference>